<gene>
    <name evidence="3" type="ORF">LX99_02858</name>
</gene>
<dbReference type="SUPFAM" id="SSF158745">
    <property type="entry name" value="LanC-like"/>
    <property type="match status" value="1"/>
</dbReference>
<dbReference type="GO" id="GO:0005524">
    <property type="term" value="F:ATP binding"/>
    <property type="evidence" value="ECO:0007669"/>
    <property type="project" value="InterPro"/>
</dbReference>
<evidence type="ECO:0000256" key="1">
    <source>
        <dbReference type="SAM" id="MobiDB-lite"/>
    </source>
</evidence>
<dbReference type="PANTHER" id="PTHR24362">
    <property type="entry name" value="SERINE/THREONINE-PROTEIN KINASE NEK"/>
    <property type="match status" value="1"/>
</dbReference>
<dbReference type="PROSITE" id="PS00109">
    <property type="entry name" value="PROTEIN_KINASE_TYR"/>
    <property type="match status" value="1"/>
</dbReference>
<keyword evidence="3" id="KW-0418">Kinase</keyword>
<dbReference type="InterPro" id="IPR008266">
    <property type="entry name" value="Tyr_kinase_AS"/>
</dbReference>
<dbReference type="PROSITE" id="PS50011">
    <property type="entry name" value="PROTEIN_KINASE_DOM"/>
    <property type="match status" value="1"/>
</dbReference>
<dbReference type="EMBL" id="QGHA01000005">
    <property type="protein sequence ID" value="PWK77048.1"/>
    <property type="molecule type" value="Genomic_DNA"/>
</dbReference>
<dbReference type="Pfam" id="PF05147">
    <property type="entry name" value="LANC_like"/>
    <property type="match status" value="1"/>
</dbReference>
<dbReference type="PANTHER" id="PTHR24362:SF309">
    <property type="entry name" value="PROTEIN KINASE DOMAIN-CONTAINING PROTEIN"/>
    <property type="match status" value="1"/>
</dbReference>
<dbReference type="InterPro" id="IPR057929">
    <property type="entry name" value="RamC_N"/>
</dbReference>
<evidence type="ECO:0000313" key="4">
    <source>
        <dbReference type="Proteomes" id="UP000245678"/>
    </source>
</evidence>
<evidence type="ECO:0000259" key="2">
    <source>
        <dbReference type="PROSITE" id="PS50011"/>
    </source>
</evidence>
<sequence>MGQSISTGTITDTASSNTAVPPTASQPGYAVYFREIGISFFHTAPYLISGAPEGFESWIIHISVVCQQFDSVIRPIFKFLQTEEFPFAIPADAGQHNNILGGLIGFQLTGKVISIGVSDSANFTEIINKLLELTKGVIGPSIPCAYHLTGTIAVNYGSLFGDNNCSHIARSMFYGSAAANSLMEILKANGQHWPFYDIRPLKAYKTPRLVNRNYIPVETLKRDPKGDVIKALRINRIFDMQWCVIKQGRRYQSFDDAGRDARDRLHWQYDVHRLLESQNILPKAIACFESMGDAFFAMEYIESVPLSEKAAQLSQGLVWRSMPAERKREMIGYLLQVVHVLAAFHADGFVHRDVTPANFIVTESGQVFAIDIELCYNLATRTPNPPFTLGTPGYMSPAQESGAEPIFGDDIYSLGALFISVLTSILPNKFNHNNPDQLTGNLAYFIESTSMVSMIVSCLDVNASRRPSLDQIEKVLKLNDTLLLTTKQTVRPPKQHPFYLNTMLDDCLLTLTKLFFEKNRNAEMLNLTPEHFRNETTFSETNAMELPGLREIYVLASCARFGSETTRSKVIAQVVSWLDKIDKTRHSETDLRILEAGLTQLLSRNDLRPYLMDNINSLPGYFHHELSPGISGGLAGHGLQLLFLLDEEAYLPAINQLAEIVGQLSVLQQKNGAWITGPAVPGLREYQVTGFSHGVAGITYFLLCYYAVYPSEGLRTRITAALQWLTSQRKPDRGRLTWPVSNENKTVDPWLEHGFSGVALTYIKAFEILGDPGYREIAAGVLAYHPVQITSNYCAFGNGLSGLGEVYLEALRVFGDEEWQIRANAVRDALLNSCYRDQGTCYWLDGTQPEPLTDFLTGNSGTLHFLLRFAHPGQIPFPSFLIP</sequence>
<dbReference type="RefSeq" id="WP_109608485.1">
    <property type="nucleotide sequence ID" value="NZ_QGHA01000005.1"/>
</dbReference>
<dbReference type="Proteomes" id="UP000245678">
    <property type="component" value="Unassembled WGS sequence"/>
</dbReference>
<comment type="caution">
    <text evidence="3">The sequence shown here is derived from an EMBL/GenBank/DDBJ whole genome shotgun (WGS) entry which is preliminary data.</text>
</comment>
<proteinExistence type="predicted"/>
<protein>
    <submittedName>
        <fullName evidence="3">Serine/threonine protein kinase</fullName>
    </submittedName>
</protein>
<dbReference type="Gene3D" id="1.50.10.10">
    <property type="match status" value="1"/>
</dbReference>
<dbReference type="InterPro" id="IPR011009">
    <property type="entry name" value="Kinase-like_dom_sf"/>
</dbReference>
<keyword evidence="3" id="KW-0808">Transferase</keyword>
<dbReference type="GO" id="GO:0004674">
    <property type="term" value="F:protein serine/threonine kinase activity"/>
    <property type="evidence" value="ECO:0007669"/>
    <property type="project" value="UniProtKB-KW"/>
</dbReference>
<keyword evidence="3" id="KW-0723">Serine/threonine-protein kinase</keyword>
<dbReference type="Pfam" id="PF00069">
    <property type="entry name" value="Pkinase"/>
    <property type="match status" value="1"/>
</dbReference>
<evidence type="ECO:0000313" key="3">
    <source>
        <dbReference type="EMBL" id="PWK77048.1"/>
    </source>
</evidence>
<dbReference type="AlphaFoldDB" id="A0A316H9E0"/>
<dbReference type="SUPFAM" id="SSF56112">
    <property type="entry name" value="Protein kinase-like (PK-like)"/>
    <property type="match status" value="1"/>
</dbReference>
<dbReference type="Gene3D" id="1.10.510.10">
    <property type="entry name" value="Transferase(Phosphotransferase) domain 1"/>
    <property type="match status" value="1"/>
</dbReference>
<dbReference type="SMART" id="SM00220">
    <property type="entry name" value="S_TKc"/>
    <property type="match status" value="1"/>
</dbReference>
<keyword evidence="4" id="KW-1185">Reference proteome</keyword>
<dbReference type="InterPro" id="IPR012341">
    <property type="entry name" value="6hp_glycosidase-like_sf"/>
</dbReference>
<dbReference type="InterPro" id="IPR007822">
    <property type="entry name" value="LANC-like"/>
</dbReference>
<dbReference type="GO" id="GO:0005975">
    <property type="term" value="P:carbohydrate metabolic process"/>
    <property type="evidence" value="ECO:0007669"/>
    <property type="project" value="InterPro"/>
</dbReference>
<feature type="region of interest" description="Disordered" evidence="1">
    <location>
        <begin position="1"/>
        <end position="22"/>
    </location>
</feature>
<dbReference type="InterPro" id="IPR000719">
    <property type="entry name" value="Prot_kinase_dom"/>
</dbReference>
<accession>A0A316H9E0</accession>
<organism evidence="3 4">
    <name type="scientific">Mucilaginibacter oryzae</name>
    <dbReference type="NCBI Taxonomy" id="468058"/>
    <lineage>
        <taxon>Bacteria</taxon>
        <taxon>Pseudomonadati</taxon>
        <taxon>Bacteroidota</taxon>
        <taxon>Sphingobacteriia</taxon>
        <taxon>Sphingobacteriales</taxon>
        <taxon>Sphingobacteriaceae</taxon>
        <taxon>Mucilaginibacter</taxon>
    </lineage>
</organism>
<feature type="domain" description="Protein kinase" evidence="2">
    <location>
        <begin position="214"/>
        <end position="499"/>
    </location>
</feature>
<name>A0A316H9E0_9SPHI</name>
<dbReference type="Pfam" id="PF25816">
    <property type="entry name" value="RamC_N"/>
    <property type="match status" value="1"/>
</dbReference>
<reference evidence="3 4" key="1">
    <citation type="submission" date="2018-05" db="EMBL/GenBank/DDBJ databases">
        <title>Genomic Encyclopedia of Archaeal and Bacterial Type Strains, Phase II (KMG-II): from individual species to whole genera.</title>
        <authorList>
            <person name="Goeker M."/>
        </authorList>
    </citation>
    <scope>NUCLEOTIDE SEQUENCE [LARGE SCALE GENOMIC DNA]</scope>
    <source>
        <strain evidence="3 4">DSM 19975</strain>
    </source>
</reference>
<dbReference type="SMART" id="SM01260">
    <property type="entry name" value="LANC_like"/>
    <property type="match status" value="1"/>
</dbReference>
<dbReference type="GO" id="GO:0031179">
    <property type="term" value="P:peptide modification"/>
    <property type="evidence" value="ECO:0007669"/>
    <property type="project" value="InterPro"/>
</dbReference>